<gene>
    <name evidence="6" type="ORF">GCM10008943_29790</name>
</gene>
<comment type="subcellular location">
    <subcellularLocation>
        <location evidence="1">Cell inner membrane</location>
    </subcellularLocation>
</comment>
<evidence type="ECO:0000256" key="3">
    <source>
        <dbReference type="ARBA" id="ARBA00022741"/>
    </source>
</evidence>
<name>A0ABP3RMC2_9HYPH</name>
<evidence type="ECO:0000256" key="1">
    <source>
        <dbReference type="ARBA" id="ARBA00004533"/>
    </source>
</evidence>
<reference evidence="7" key="1">
    <citation type="journal article" date="2019" name="Int. J. Syst. Evol. Microbiol.">
        <title>The Global Catalogue of Microorganisms (GCM) 10K type strain sequencing project: providing services to taxonomists for standard genome sequencing and annotation.</title>
        <authorList>
            <consortium name="The Broad Institute Genomics Platform"/>
            <consortium name="The Broad Institute Genome Sequencing Center for Infectious Disease"/>
            <person name="Wu L."/>
            <person name="Ma J."/>
        </authorList>
    </citation>
    <scope>NUCLEOTIDE SEQUENCE [LARGE SCALE GENOMIC DNA]</scope>
    <source>
        <strain evidence="7">JCM 15115</strain>
    </source>
</reference>
<dbReference type="PROSITE" id="PS50893">
    <property type="entry name" value="ABC_TRANSPORTER_2"/>
    <property type="match status" value="1"/>
</dbReference>
<feature type="domain" description="ABC transporter" evidence="5">
    <location>
        <begin position="6"/>
        <end position="239"/>
    </location>
</feature>
<evidence type="ECO:0000313" key="6">
    <source>
        <dbReference type="EMBL" id="GAA0612373.1"/>
    </source>
</evidence>
<dbReference type="CDD" id="cd03219">
    <property type="entry name" value="ABC_Mj1267_LivG_branched"/>
    <property type="match status" value="1"/>
</dbReference>
<comment type="caution">
    <text evidence="6">The sequence shown here is derived from an EMBL/GenBank/DDBJ whole genome shotgun (WGS) entry which is preliminary data.</text>
</comment>
<dbReference type="Gene3D" id="3.40.50.300">
    <property type="entry name" value="P-loop containing nucleotide triphosphate hydrolases"/>
    <property type="match status" value="1"/>
</dbReference>
<evidence type="ECO:0000259" key="5">
    <source>
        <dbReference type="PROSITE" id="PS50893"/>
    </source>
</evidence>
<dbReference type="SUPFAM" id="SSF52540">
    <property type="entry name" value="P-loop containing nucleoside triphosphate hydrolases"/>
    <property type="match status" value="1"/>
</dbReference>
<dbReference type="InterPro" id="IPR003439">
    <property type="entry name" value="ABC_transporter-like_ATP-bd"/>
</dbReference>
<evidence type="ECO:0000256" key="4">
    <source>
        <dbReference type="ARBA" id="ARBA00022840"/>
    </source>
</evidence>
<keyword evidence="4 6" id="KW-0067">ATP-binding</keyword>
<sequence length="255" mass="28015">MTEQSLRAHSIIVEFSGLRALDNVSLHLNRGEILGLIGPNGSGKTTLINVLTGQVKPVSGTVTCDGEDLSALLPRHRALRGIMRSFQTVRLFHNLTVRENIEVAAIAKGLSRKQAGRAADQLLEEFSLFHQRFELASALNYGDERRVEIARALAASPKYLLLDEPAAGMNEEESSMLMEILARLPQERNLGIIIIDHDMPLIMRLCHRLQAIAQGKTIGEGGVDEVRRLPAVIEAYLGADALEHDADYMKATPHA</sequence>
<dbReference type="InterPro" id="IPR027417">
    <property type="entry name" value="P-loop_NTPase"/>
</dbReference>
<dbReference type="EMBL" id="BAAADE010000009">
    <property type="protein sequence ID" value="GAA0612373.1"/>
    <property type="molecule type" value="Genomic_DNA"/>
</dbReference>
<organism evidence="6 7">
    <name type="scientific">Paenochrobactrum glaciei</name>
    <dbReference type="NCBI Taxonomy" id="486407"/>
    <lineage>
        <taxon>Bacteria</taxon>
        <taxon>Pseudomonadati</taxon>
        <taxon>Pseudomonadota</taxon>
        <taxon>Alphaproteobacteria</taxon>
        <taxon>Hyphomicrobiales</taxon>
        <taxon>Brucellaceae</taxon>
        <taxon>Paenochrobactrum</taxon>
    </lineage>
</organism>
<keyword evidence="7" id="KW-1185">Reference proteome</keyword>
<dbReference type="InterPro" id="IPR051120">
    <property type="entry name" value="ABC_AA/LPS_Transport"/>
</dbReference>
<protein>
    <submittedName>
        <fullName evidence="6">ABC transporter ATP-binding protein</fullName>
    </submittedName>
</protein>
<dbReference type="RefSeq" id="WP_343807277.1">
    <property type="nucleotide sequence ID" value="NZ_BAAADE010000009.1"/>
</dbReference>
<dbReference type="Pfam" id="PF00005">
    <property type="entry name" value="ABC_tran"/>
    <property type="match status" value="1"/>
</dbReference>
<evidence type="ECO:0000313" key="7">
    <source>
        <dbReference type="Proteomes" id="UP001424441"/>
    </source>
</evidence>
<proteinExistence type="predicted"/>
<dbReference type="PANTHER" id="PTHR45772:SF8">
    <property type="entry name" value="HIGH-AFFINITY BRANCHED-CHAIN AMINO ACID TRANSPORT ATP-BINDING PROTEIN"/>
    <property type="match status" value="1"/>
</dbReference>
<keyword evidence="3" id="KW-0547">Nucleotide-binding</keyword>
<dbReference type="PANTHER" id="PTHR45772">
    <property type="entry name" value="CONSERVED COMPONENT OF ABC TRANSPORTER FOR NATURAL AMINO ACIDS-RELATED"/>
    <property type="match status" value="1"/>
</dbReference>
<dbReference type="SMART" id="SM00382">
    <property type="entry name" value="AAA"/>
    <property type="match status" value="1"/>
</dbReference>
<evidence type="ECO:0000256" key="2">
    <source>
        <dbReference type="ARBA" id="ARBA00022448"/>
    </source>
</evidence>
<dbReference type="GO" id="GO:0005524">
    <property type="term" value="F:ATP binding"/>
    <property type="evidence" value="ECO:0007669"/>
    <property type="project" value="UniProtKB-KW"/>
</dbReference>
<dbReference type="InterPro" id="IPR003593">
    <property type="entry name" value="AAA+_ATPase"/>
</dbReference>
<keyword evidence="2" id="KW-0813">Transport</keyword>
<dbReference type="Proteomes" id="UP001424441">
    <property type="component" value="Unassembled WGS sequence"/>
</dbReference>
<accession>A0ABP3RMC2</accession>